<comment type="caution">
    <text evidence="1">The sequence shown here is derived from an EMBL/GenBank/DDBJ whole genome shotgun (WGS) entry which is preliminary data.</text>
</comment>
<evidence type="ECO:0000313" key="2">
    <source>
        <dbReference type="Proteomes" id="UP000257074"/>
    </source>
</evidence>
<dbReference type="RefSeq" id="WP_115778401.1">
    <property type="nucleotide sequence ID" value="NZ_NJNR01000005.1"/>
</dbReference>
<name>A0A3D8U1D9_BIFLN</name>
<reference evidence="1 2" key="1">
    <citation type="journal article" date="2017" name="Anaerobe">
        <title>Quantification, isolation and characterization of Bifidobacterium from the vaginal microbiomes of reproductive aged women.</title>
        <authorList>
            <person name="Freitas A.C."/>
            <person name="Hill J.E."/>
        </authorList>
    </citation>
    <scope>NUCLEOTIDE SEQUENCE [LARGE SCALE GENOMIC DNA]</scope>
    <source>
        <strain evidence="1 2">N6D05</strain>
    </source>
</reference>
<gene>
    <name evidence="1" type="ORF">CE169_01655</name>
</gene>
<organism evidence="1 2">
    <name type="scientific">Bifidobacterium longum</name>
    <dbReference type="NCBI Taxonomy" id="216816"/>
    <lineage>
        <taxon>Bacteria</taxon>
        <taxon>Bacillati</taxon>
        <taxon>Actinomycetota</taxon>
        <taxon>Actinomycetes</taxon>
        <taxon>Bifidobacteriales</taxon>
        <taxon>Bifidobacteriaceae</taxon>
        <taxon>Bifidobacterium</taxon>
    </lineage>
</organism>
<dbReference type="EMBL" id="NJNR01000005">
    <property type="protein sequence ID" value="RDX10667.1"/>
    <property type="molecule type" value="Genomic_DNA"/>
</dbReference>
<protein>
    <submittedName>
        <fullName evidence="1">Uncharacterized protein</fullName>
    </submittedName>
</protein>
<proteinExistence type="predicted"/>
<dbReference type="AlphaFoldDB" id="A0A3D8U1D9"/>
<dbReference type="Proteomes" id="UP000257074">
    <property type="component" value="Unassembled WGS sequence"/>
</dbReference>
<accession>A0A3D8U1D9</accession>
<evidence type="ECO:0000313" key="1">
    <source>
        <dbReference type="EMBL" id="RDX10667.1"/>
    </source>
</evidence>
<sequence>MYRNLFPRFTAAELSPVDDASYDVEYSGGTWKSLGGTSLSLEAGEYSLEDSEGFAAGGNIYFMLVSKSDAAVFLRTNDSGENKRKTKASLPAGEYTLTFACGKSFSGVVTPIIRKL</sequence>